<feature type="domain" description="HNH nuclease" evidence="3">
    <location>
        <begin position="324"/>
        <end position="374"/>
    </location>
</feature>
<dbReference type="STRING" id="1027371.GOALK_099_00320"/>
<dbReference type="RefSeq" id="WP_006360360.1">
    <property type="nucleotide sequence ID" value="NZ_BACI01000099.1"/>
</dbReference>
<dbReference type="AlphaFoldDB" id="F9W0A3"/>
<organism evidence="4 5">
    <name type="scientific">Gordonia alkanivorans NBRC 16433</name>
    <dbReference type="NCBI Taxonomy" id="1027371"/>
    <lineage>
        <taxon>Bacteria</taxon>
        <taxon>Bacillati</taxon>
        <taxon>Actinomycetota</taxon>
        <taxon>Actinomycetes</taxon>
        <taxon>Mycobacteriales</taxon>
        <taxon>Gordoniaceae</taxon>
        <taxon>Gordonia</taxon>
    </lineage>
</organism>
<dbReference type="eggNOG" id="COG1403">
    <property type="taxonomic scope" value="Bacteria"/>
</dbReference>
<gene>
    <name evidence="4" type="ORF">GOALK_099_00320</name>
</gene>
<comment type="similarity">
    <text evidence="1">Belongs to the Rv1128c/1148c/1588c/1702c/1945/3466 family.</text>
</comment>
<evidence type="ECO:0000256" key="1">
    <source>
        <dbReference type="ARBA" id="ARBA00023450"/>
    </source>
</evidence>
<dbReference type="InterPro" id="IPR003870">
    <property type="entry name" value="DUF222"/>
</dbReference>
<sequence>MFEYIGVMAKLDSLLDQLIAITPPVDDPSGRATFEEIDSLRQMRNVVDHKIVCHTAQLGQSQLAERSGSTTKRLLIEMGFPPSAASRLMRILAGLYGLGKVVGHAADGRLSVEVVDAVVSGVALIEKRSPDGLSDGDRAEFESQLVSQALSGATPAEVQTFARRIGNDVAESVDTGVPASDDRSLNTLNHSVTDDARIDIRANVTQVIGEKFAAMIDERAAPRPEPDGADDRRSAEQRRADAFELLLDQAALGASVDSAGSPHTQIVLTIPADGEDPAALPWTGSVTHATARQLSCDGSVSEIVIDAETVPLQMGREQRLFPAHLRRAIIIRDEFCIKCGAPPSHTQVHHVEHWSDGGNTDLDNGCLLCQRCHTQVHHHGWDVVMGFDRHPWLVPPVEIDPQRRPCPAYNRRTMRLDDAA</sequence>
<dbReference type="GO" id="GO:0008270">
    <property type="term" value="F:zinc ion binding"/>
    <property type="evidence" value="ECO:0007669"/>
    <property type="project" value="InterPro"/>
</dbReference>
<evidence type="ECO:0000259" key="3">
    <source>
        <dbReference type="SMART" id="SM00507"/>
    </source>
</evidence>
<accession>F9W0A3</accession>
<dbReference type="Pfam" id="PF02720">
    <property type="entry name" value="DUF222"/>
    <property type="match status" value="1"/>
</dbReference>
<evidence type="ECO:0000256" key="2">
    <source>
        <dbReference type="SAM" id="MobiDB-lite"/>
    </source>
</evidence>
<evidence type="ECO:0000313" key="5">
    <source>
        <dbReference type="Proteomes" id="UP000003558"/>
    </source>
</evidence>
<reference evidence="4 5" key="1">
    <citation type="submission" date="2011-05" db="EMBL/GenBank/DDBJ databases">
        <title>Whole genome shotgun sequence of Gordonia alkanivorans NBRC 16433.</title>
        <authorList>
            <person name="Hosoyama A."/>
            <person name="Nakamura S."/>
            <person name="Takarada H."/>
            <person name="Tsuchikane K."/>
            <person name="Yamazaki S."/>
            <person name="Fujita N."/>
        </authorList>
    </citation>
    <scope>NUCLEOTIDE SEQUENCE [LARGE SCALE GENOMIC DNA]</scope>
    <source>
        <strain evidence="4 5">NBRC 16433</strain>
    </source>
</reference>
<dbReference type="InterPro" id="IPR003615">
    <property type="entry name" value="HNH_nuc"/>
</dbReference>
<proteinExistence type="inferred from homology"/>
<dbReference type="Gene3D" id="1.10.30.50">
    <property type="match status" value="1"/>
</dbReference>
<name>F9W0A3_9ACTN</name>
<dbReference type="SMART" id="SM00507">
    <property type="entry name" value="HNHc"/>
    <property type="match status" value="1"/>
</dbReference>
<dbReference type="GO" id="GO:0003676">
    <property type="term" value="F:nucleic acid binding"/>
    <property type="evidence" value="ECO:0007669"/>
    <property type="project" value="InterPro"/>
</dbReference>
<dbReference type="GO" id="GO:0004519">
    <property type="term" value="F:endonuclease activity"/>
    <property type="evidence" value="ECO:0007669"/>
    <property type="project" value="InterPro"/>
</dbReference>
<dbReference type="InterPro" id="IPR002711">
    <property type="entry name" value="HNH"/>
</dbReference>
<comment type="caution">
    <text evidence="4">The sequence shown here is derived from an EMBL/GenBank/DDBJ whole genome shotgun (WGS) entry which is preliminary data.</text>
</comment>
<feature type="region of interest" description="Disordered" evidence="2">
    <location>
        <begin position="217"/>
        <end position="237"/>
    </location>
</feature>
<evidence type="ECO:0000313" key="4">
    <source>
        <dbReference type="EMBL" id="GAA14292.1"/>
    </source>
</evidence>
<dbReference type="Proteomes" id="UP000003558">
    <property type="component" value="Unassembled WGS sequence"/>
</dbReference>
<dbReference type="Pfam" id="PF01844">
    <property type="entry name" value="HNH"/>
    <property type="match status" value="1"/>
</dbReference>
<dbReference type="CDD" id="cd00085">
    <property type="entry name" value="HNHc"/>
    <property type="match status" value="1"/>
</dbReference>
<dbReference type="EMBL" id="BACI01000099">
    <property type="protein sequence ID" value="GAA14292.1"/>
    <property type="molecule type" value="Genomic_DNA"/>
</dbReference>
<protein>
    <recommendedName>
        <fullName evidence="3">HNH nuclease domain-containing protein</fullName>
    </recommendedName>
</protein>